<protein>
    <submittedName>
        <fullName evidence="6">Sensory box/GGDEF family protein</fullName>
    </submittedName>
</protein>
<evidence type="ECO:0000313" key="7">
    <source>
        <dbReference type="Proteomes" id="UP000001036"/>
    </source>
</evidence>
<dbReference type="Pfam" id="PF00990">
    <property type="entry name" value="GGDEF"/>
    <property type="match status" value="1"/>
</dbReference>
<dbReference type="InterPro" id="IPR013656">
    <property type="entry name" value="PAS_4"/>
</dbReference>
<evidence type="ECO:0000313" key="6">
    <source>
        <dbReference type="EMBL" id="ACE83961.1"/>
    </source>
</evidence>
<feature type="domain" description="PAC" evidence="3">
    <location>
        <begin position="301"/>
        <end position="355"/>
    </location>
</feature>
<dbReference type="InterPro" id="IPR052155">
    <property type="entry name" value="Biofilm_reg_signaling"/>
</dbReference>
<dbReference type="PANTHER" id="PTHR44757">
    <property type="entry name" value="DIGUANYLATE CYCLASE DGCP"/>
    <property type="match status" value="1"/>
</dbReference>
<evidence type="ECO:0000259" key="3">
    <source>
        <dbReference type="PROSITE" id="PS50113"/>
    </source>
</evidence>
<dbReference type="InterPro" id="IPR000160">
    <property type="entry name" value="GGDEF_dom"/>
</dbReference>
<keyword evidence="2" id="KW-1133">Transmembrane helix</keyword>
<organism evidence="6 7">
    <name type="scientific">Cellvibrio japonicus (strain Ueda107)</name>
    <name type="common">Pseudomonas fluorescens subsp. cellulosa</name>
    <dbReference type="NCBI Taxonomy" id="498211"/>
    <lineage>
        <taxon>Bacteria</taxon>
        <taxon>Pseudomonadati</taxon>
        <taxon>Pseudomonadota</taxon>
        <taxon>Gammaproteobacteria</taxon>
        <taxon>Cellvibrionales</taxon>
        <taxon>Cellvibrionaceae</taxon>
        <taxon>Cellvibrio</taxon>
    </lineage>
</organism>
<dbReference type="InterPro" id="IPR029787">
    <property type="entry name" value="Nucleotide_cyclase"/>
</dbReference>
<dbReference type="Pfam" id="PF00563">
    <property type="entry name" value="EAL"/>
    <property type="match status" value="1"/>
</dbReference>
<keyword evidence="7" id="KW-1185">Reference proteome</keyword>
<feature type="transmembrane region" description="Helical" evidence="2">
    <location>
        <begin position="110"/>
        <end position="131"/>
    </location>
</feature>
<dbReference type="PROSITE" id="PS50113">
    <property type="entry name" value="PAC"/>
    <property type="match status" value="1"/>
</dbReference>
<feature type="domain" description="GGDEF" evidence="5">
    <location>
        <begin position="387"/>
        <end position="520"/>
    </location>
</feature>
<dbReference type="FunFam" id="3.30.70.270:FF:000001">
    <property type="entry name" value="Diguanylate cyclase domain protein"/>
    <property type="match status" value="1"/>
</dbReference>
<sequence length="805" mass="89774">MRIIVQYWQAFLRRLDQLLQIYTLDETVGGRFRSEQISAIIRLTPLTVIANLINVSMIVYSYRDSAIHPLLVVWGCLLLGLIFLGARPWLILIRGHWRNQVSERSLRRAVTHAGLLGFLWGIVPLICAIHSNAANTLIISVVCVGMLCAGGFALATVPKAAILFCLLVGIGSELSLLFNPLLQRWDLALLLLVYCSTVIAAVITSARTFGARLMAEAEAAQQQQLVSLLLHDFETHASDWLWELDANGQLRDPSPRLASLLGRSLEELHEIPFTTLFQMHPEDGLGGEALSLLRERLRQGQAFRHLVVPVQAHNKACWWQLSAKPLLDRRGHLIGWRGVGSDVTEQRNAHREMNRLANFDALTGLANRYQFNNRLQQAKTSLRAEDKLFALLFLDLDNFKTVNDSLGHGVGDKVLQAVAKRLQKAIRKDDLLARLGGDEFALISWGEDAVSQAGQIAQRLLRCFHEPCQIDGLNLQIGCSIGIVLAPEHADQPETLLKNADMALYAAKSAGRNTFQFYERGMGDSAQRRLNLLNDMRRALESVPCIKPLCTYVDPHFRWQDQPLLPEFELHYQPQISLADGRITGFEVLTRWHHPERGTIPPVEFIPLAEESNMIIPLGIWVLVEACRTASHWPAGWRLAVNISASQFSHGSLVPVVKRALQLSGLAPTRLELEITESLLIQDAHSTRQILGELRTLGVRVALDDFGTGYCSLAYLRSFPLDQLKIDRSFVTALQQDASARAIVSGIIQLANALDLETVAEGIESPQEAAMLRDTGCRLGQGYLYAAPVPGHALDEFCRRYQQQP</sequence>
<dbReference type="CDD" id="cd01949">
    <property type="entry name" value="GGDEF"/>
    <property type="match status" value="1"/>
</dbReference>
<name>B3PF41_CELJU</name>
<dbReference type="SUPFAM" id="SSF55073">
    <property type="entry name" value="Nucleotide cyclase"/>
    <property type="match status" value="1"/>
</dbReference>
<dbReference type="Gene3D" id="3.20.20.450">
    <property type="entry name" value="EAL domain"/>
    <property type="match status" value="1"/>
</dbReference>
<comment type="cofactor">
    <cofactor evidence="1">
        <name>Mg(2+)</name>
        <dbReference type="ChEBI" id="CHEBI:18420"/>
    </cofactor>
</comment>
<dbReference type="AlphaFoldDB" id="B3PF41"/>
<dbReference type="InterPro" id="IPR000014">
    <property type="entry name" value="PAS"/>
</dbReference>
<proteinExistence type="predicted"/>
<feature type="transmembrane region" description="Helical" evidence="2">
    <location>
        <begin position="187"/>
        <end position="206"/>
    </location>
</feature>
<feature type="transmembrane region" description="Helical" evidence="2">
    <location>
        <begin position="66"/>
        <end position="90"/>
    </location>
</feature>
<dbReference type="SMART" id="SM00052">
    <property type="entry name" value="EAL"/>
    <property type="match status" value="1"/>
</dbReference>
<dbReference type="CDD" id="cd01948">
    <property type="entry name" value="EAL"/>
    <property type="match status" value="1"/>
</dbReference>
<dbReference type="InterPro" id="IPR001633">
    <property type="entry name" value="EAL_dom"/>
</dbReference>
<evidence type="ECO:0000259" key="5">
    <source>
        <dbReference type="PROSITE" id="PS50887"/>
    </source>
</evidence>
<dbReference type="InterPro" id="IPR035919">
    <property type="entry name" value="EAL_sf"/>
</dbReference>
<dbReference type="Pfam" id="PF08448">
    <property type="entry name" value="PAS_4"/>
    <property type="match status" value="1"/>
</dbReference>
<reference evidence="6 7" key="1">
    <citation type="journal article" date="2008" name="J. Bacteriol.">
        <title>Insights into plant cell wall degradation from the genome sequence of the soil bacterium Cellvibrio japonicus.</title>
        <authorList>
            <person name="Deboy R.T."/>
            <person name="Mongodin E.F."/>
            <person name="Fouts D.E."/>
            <person name="Tailford L.E."/>
            <person name="Khouri H."/>
            <person name="Emerson J.B."/>
            <person name="Mohamoud Y."/>
            <person name="Watkins K."/>
            <person name="Henrissat B."/>
            <person name="Gilbert H.J."/>
            <person name="Nelson K.E."/>
        </authorList>
    </citation>
    <scope>NUCLEOTIDE SEQUENCE [LARGE SCALE GENOMIC DNA]</scope>
    <source>
        <strain evidence="6 7">Ueda107</strain>
    </source>
</reference>
<dbReference type="PROSITE" id="PS50887">
    <property type="entry name" value="GGDEF"/>
    <property type="match status" value="1"/>
</dbReference>
<keyword evidence="2" id="KW-0472">Membrane</keyword>
<dbReference type="OrthoDB" id="9804951at2"/>
<dbReference type="Proteomes" id="UP000001036">
    <property type="component" value="Chromosome"/>
</dbReference>
<evidence type="ECO:0000256" key="1">
    <source>
        <dbReference type="ARBA" id="ARBA00001946"/>
    </source>
</evidence>
<keyword evidence="2" id="KW-0812">Transmembrane</keyword>
<feature type="transmembrane region" description="Helical" evidence="2">
    <location>
        <begin position="162"/>
        <end position="181"/>
    </location>
</feature>
<dbReference type="HOGENOM" id="CLU_000445_70_49_6"/>
<dbReference type="NCBIfam" id="TIGR00254">
    <property type="entry name" value="GGDEF"/>
    <property type="match status" value="1"/>
</dbReference>
<dbReference type="RefSeq" id="WP_012488931.1">
    <property type="nucleotide sequence ID" value="NC_010995.1"/>
</dbReference>
<dbReference type="PROSITE" id="PS50883">
    <property type="entry name" value="EAL"/>
    <property type="match status" value="1"/>
</dbReference>
<dbReference type="InterPro" id="IPR043128">
    <property type="entry name" value="Rev_trsase/Diguanyl_cyclase"/>
</dbReference>
<dbReference type="GO" id="GO:0003824">
    <property type="term" value="F:catalytic activity"/>
    <property type="evidence" value="ECO:0007669"/>
    <property type="project" value="UniProtKB-ARBA"/>
</dbReference>
<dbReference type="InterPro" id="IPR000700">
    <property type="entry name" value="PAS-assoc_C"/>
</dbReference>
<dbReference type="STRING" id="498211.CJA_3355"/>
<dbReference type="eggNOG" id="COG2202">
    <property type="taxonomic scope" value="Bacteria"/>
</dbReference>
<dbReference type="PANTHER" id="PTHR44757:SF10">
    <property type="entry name" value="MEMBRANE PROTEIN"/>
    <property type="match status" value="1"/>
</dbReference>
<dbReference type="eggNOG" id="COG5001">
    <property type="taxonomic scope" value="Bacteria"/>
</dbReference>
<accession>B3PF41</accession>
<dbReference type="InterPro" id="IPR035965">
    <property type="entry name" value="PAS-like_dom_sf"/>
</dbReference>
<feature type="domain" description="EAL" evidence="4">
    <location>
        <begin position="550"/>
        <end position="802"/>
    </location>
</feature>
<evidence type="ECO:0000259" key="4">
    <source>
        <dbReference type="PROSITE" id="PS50883"/>
    </source>
</evidence>
<dbReference type="Gene3D" id="3.30.450.20">
    <property type="entry name" value="PAS domain"/>
    <property type="match status" value="1"/>
</dbReference>
<dbReference type="EMBL" id="CP000934">
    <property type="protein sequence ID" value="ACE83961.1"/>
    <property type="molecule type" value="Genomic_DNA"/>
</dbReference>
<dbReference type="SUPFAM" id="SSF55785">
    <property type="entry name" value="PYP-like sensor domain (PAS domain)"/>
    <property type="match status" value="1"/>
</dbReference>
<dbReference type="SMART" id="SM00267">
    <property type="entry name" value="GGDEF"/>
    <property type="match status" value="1"/>
</dbReference>
<gene>
    <name evidence="6" type="ordered locus">CJA_3355</name>
</gene>
<evidence type="ECO:0000256" key="2">
    <source>
        <dbReference type="SAM" id="Phobius"/>
    </source>
</evidence>
<dbReference type="KEGG" id="cja:CJA_3355"/>
<dbReference type="CDD" id="cd00130">
    <property type="entry name" value="PAS"/>
    <property type="match status" value="1"/>
</dbReference>
<dbReference type="SUPFAM" id="SSF141868">
    <property type="entry name" value="EAL domain-like"/>
    <property type="match status" value="1"/>
</dbReference>
<feature type="transmembrane region" description="Helical" evidence="2">
    <location>
        <begin position="137"/>
        <end position="155"/>
    </location>
</feature>
<dbReference type="Gene3D" id="3.30.70.270">
    <property type="match status" value="1"/>
</dbReference>